<gene>
    <name evidence="2" type="ORF">UY39_C0049G0002</name>
</gene>
<sequence length="207" mass="22817">MLKYFVGIVILVVIAVGGYYTWDFFKRAPQSPKVDNTTPSIQMATSTYATTTFSIVYQNDFAVDDLYFYDQFAGKPIDGVKFTIPLTMATGTTLSSDTYLSIETLPRAQSCSGDIYVVPNVDAREVAEGGTVYSVATTSSAAAGNMYEEQVWAIKDSSPCTAVRYFIHSTDIGNYELGAIREFDRPALLRAFDTLRRALLLKSPQTP</sequence>
<feature type="transmembrane region" description="Helical" evidence="1">
    <location>
        <begin position="6"/>
        <end position="25"/>
    </location>
</feature>
<keyword evidence="1" id="KW-1133">Transmembrane helix</keyword>
<dbReference type="EMBL" id="LCPV01000049">
    <property type="protein sequence ID" value="KKW05810.1"/>
    <property type="molecule type" value="Genomic_DNA"/>
</dbReference>
<protein>
    <submittedName>
        <fullName evidence="2">Uncharacterized protein</fullName>
    </submittedName>
</protein>
<organism evidence="2 3">
    <name type="scientific">Candidatus Kaiserbacteria bacterium GW2011_GWC2_49_12</name>
    <dbReference type="NCBI Taxonomy" id="1618675"/>
    <lineage>
        <taxon>Bacteria</taxon>
        <taxon>Candidatus Kaiseribacteriota</taxon>
    </lineage>
</organism>
<dbReference type="Proteomes" id="UP000034589">
    <property type="component" value="Unassembled WGS sequence"/>
</dbReference>
<keyword evidence="1" id="KW-0812">Transmembrane</keyword>
<evidence type="ECO:0000256" key="1">
    <source>
        <dbReference type="SAM" id="Phobius"/>
    </source>
</evidence>
<reference evidence="2 3" key="1">
    <citation type="journal article" date="2015" name="Nature">
        <title>rRNA introns, odd ribosomes, and small enigmatic genomes across a large radiation of phyla.</title>
        <authorList>
            <person name="Brown C.T."/>
            <person name="Hug L.A."/>
            <person name="Thomas B.C."/>
            <person name="Sharon I."/>
            <person name="Castelle C.J."/>
            <person name="Singh A."/>
            <person name="Wilkins M.J."/>
            <person name="Williams K.H."/>
            <person name="Banfield J.F."/>
        </authorList>
    </citation>
    <scope>NUCLEOTIDE SEQUENCE [LARGE SCALE GENOMIC DNA]</scope>
</reference>
<keyword evidence="1" id="KW-0472">Membrane</keyword>
<comment type="caution">
    <text evidence="2">The sequence shown here is derived from an EMBL/GenBank/DDBJ whole genome shotgun (WGS) entry which is preliminary data.</text>
</comment>
<evidence type="ECO:0000313" key="2">
    <source>
        <dbReference type="EMBL" id="KKW05810.1"/>
    </source>
</evidence>
<evidence type="ECO:0000313" key="3">
    <source>
        <dbReference type="Proteomes" id="UP000034589"/>
    </source>
</evidence>
<dbReference type="AlphaFoldDB" id="A0A0G1VHU4"/>
<name>A0A0G1VHU4_9BACT</name>
<accession>A0A0G1VHU4</accession>
<proteinExistence type="predicted"/>